<keyword evidence="3" id="KW-1185">Reference proteome</keyword>
<gene>
    <name evidence="2" type="ORF">KY290_025204</name>
</gene>
<feature type="domain" description="Isopenicillin N synthase-like Fe(2+) 2OG dioxygenase" evidence="1">
    <location>
        <begin position="104"/>
        <end position="157"/>
    </location>
</feature>
<dbReference type="EMBL" id="JAIVGD010000018">
    <property type="protein sequence ID" value="KAH0754934.1"/>
    <property type="molecule type" value="Genomic_DNA"/>
</dbReference>
<organism evidence="2 3">
    <name type="scientific">Solanum tuberosum</name>
    <name type="common">Potato</name>
    <dbReference type="NCBI Taxonomy" id="4113"/>
    <lineage>
        <taxon>Eukaryota</taxon>
        <taxon>Viridiplantae</taxon>
        <taxon>Streptophyta</taxon>
        <taxon>Embryophyta</taxon>
        <taxon>Tracheophyta</taxon>
        <taxon>Spermatophyta</taxon>
        <taxon>Magnoliopsida</taxon>
        <taxon>eudicotyledons</taxon>
        <taxon>Gunneridae</taxon>
        <taxon>Pentapetalae</taxon>
        <taxon>asterids</taxon>
        <taxon>lamiids</taxon>
        <taxon>Solanales</taxon>
        <taxon>Solanaceae</taxon>
        <taxon>Solanoideae</taxon>
        <taxon>Solaneae</taxon>
        <taxon>Solanum</taxon>
    </lineage>
</organism>
<evidence type="ECO:0000313" key="2">
    <source>
        <dbReference type="EMBL" id="KAH0754934.1"/>
    </source>
</evidence>
<dbReference type="InterPro" id="IPR044861">
    <property type="entry name" value="IPNS-like_FE2OG_OXY"/>
</dbReference>
<protein>
    <recommendedName>
        <fullName evidence="1">Isopenicillin N synthase-like Fe(2+) 2OG dioxygenase domain-containing protein</fullName>
    </recommendedName>
</protein>
<evidence type="ECO:0000313" key="3">
    <source>
        <dbReference type="Proteomes" id="UP000826656"/>
    </source>
</evidence>
<sequence>MGVTFPTKIVFILGARIGIIWLRLKAIEILFIPPLKFCFAHHNNQFINEAKSFYKPLMELDEMLRRMIFETLELKHYIDEFLDFNIFLSRFTNYKANKGKDGDIPELPSHTDSVYLSIIKQEQIGMQVLNKNGEWIELNTSPNSYFVLAGDVLMILNPPKGMDKW</sequence>
<reference evidence="2 3" key="1">
    <citation type="journal article" date="2021" name="bioRxiv">
        <title>Chromosome-scale and haplotype-resolved genome assembly of a tetraploid potato cultivar.</title>
        <authorList>
            <person name="Sun H."/>
            <person name="Jiao W.-B."/>
            <person name="Krause K."/>
            <person name="Campoy J.A."/>
            <person name="Goel M."/>
            <person name="Folz-Donahue K."/>
            <person name="Kukat C."/>
            <person name="Huettel B."/>
            <person name="Schneeberger K."/>
        </authorList>
    </citation>
    <scope>NUCLEOTIDE SEQUENCE [LARGE SCALE GENOMIC DNA]</scope>
    <source>
        <strain evidence="2">SolTubOtavaFocal</strain>
        <tissue evidence="2">Leaves</tissue>
    </source>
</reference>
<dbReference type="InterPro" id="IPR027443">
    <property type="entry name" value="IPNS-like_sf"/>
</dbReference>
<dbReference type="Proteomes" id="UP000826656">
    <property type="component" value="Unassembled WGS sequence"/>
</dbReference>
<comment type="caution">
    <text evidence="2">The sequence shown here is derived from an EMBL/GenBank/DDBJ whole genome shotgun (WGS) entry which is preliminary data.</text>
</comment>
<name>A0ABQ7USV5_SOLTU</name>
<dbReference type="Pfam" id="PF03171">
    <property type="entry name" value="2OG-FeII_Oxy"/>
    <property type="match status" value="1"/>
</dbReference>
<dbReference type="Gene3D" id="2.60.120.330">
    <property type="entry name" value="B-lactam Antibiotic, Isopenicillin N Synthase, Chain"/>
    <property type="match status" value="1"/>
</dbReference>
<proteinExistence type="predicted"/>
<dbReference type="SUPFAM" id="SSF51197">
    <property type="entry name" value="Clavaminate synthase-like"/>
    <property type="match status" value="1"/>
</dbReference>
<accession>A0ABQ7USV5</accession>
<evidence type="ECO:0000259" key="1">
    <source>
        <dbReference type="Pfam" id="PF03171"/>
    </source>
</evidence>